<dbReference type="OrthoDB" id="414243at2759"/>
<dbReference type="InterPro" id="IPR019236">
    <property type="entry name" value="APP1_cat"/>
</dbReference>
<dbReference type="PANTHER" id="PTHR28208">
    <property type="entry name" value="PHOSPHATIDATE PHOSPHATASE APP1"/>
    <property type="match status" value="1"/>
</dbReference>
<protein>
    <recommendedName>
        <fullName evidence="1">Phosphatidate phosphatase APP1 catalytic domain-containing protein</fullName>
    </recommendedName>
</protein>
<proteinExistence type="predicted"/>
<dbReference type="AlphaFoldDB" id="A0A3M2RXU7"/>
<keyword evidence="3" id="KW-1185">Reference proteome</keyword>
<evidence type="ECO:0000259" key="1">
    <source>
        <dbReference type="Pfam" id="PF09949"/>
    </source>
</evidence>
<evidence type="ECO:0000313" key="2">
    <source>
        <dbReference type="EMBL" id="RMJ10049.1"/>
    </source>
</evidence>
<comment type="caution">
    <text evidence="2">The sequence shown here is derived from an EMBL/GenBank/DDBJ whole genome shotgun (WGS) entry which is preliminary data.</text>
</comment>
<dbReference type="STRING" id="2010991.A0A3M2RXU7"/>
<sequence length="416" mass="47421">MRETEFSPSSFAGDMQLRTRKARNFDKVEHDLPDPRTPALQRVQAAALAAPINISAWLSRLANLNPFGKAVDSGDIVWLFDNTAYRNPDTNEWEAEFVAAVFENEPKCRVADIVSSIAKTLGLAEDAAERDVIEERIIPFLWDIQAARVFWLEHRKKELRLGPTSVNGITTSVMPLERYHKGSVVDATALVPREVRGILDMQTYYAGPEGWGIISDIDDTIKVTMTSDPLGILKSTFVDEPTPVPGMPELYSDLQSLLPRDTPWFYLSASPYNLYPLLRDFRDRYFPQGTLVLRDSSWRTVAGLLSALTMGTEEYKADRMKKVHSWLPKRKMIVIGDSTQSDPEAYGEVYRAFPHWIKMILIRKATDVASFGIEEKNQPERFEKAFKGVPRGAWHVFEDPSECRRIVRDVVRKRPW</sequence>
<dbReference type="PANTHER" id="PTHR28208:SF1">
    <property type="entry name" value="FILAMENT ORGANIZATION PROTEIN APP1-LIKE, PUTATIVE (AFU_ORTHOLOGUE AFUA_1G06650)-RELATED"/>
    <property type="match status" value="1"/>
</dbReference>
<dbReference type="Proteomes" id="UP000277212">
    <property type="component" value="Unassembled WGS sequence"/>
</dbReference>
<name>A0A3M2RXU7_9HYPO</name>
<gene>
    <name evidence="2" type="ORF">CDV36_010345</name>
</gene>
<reference evidence="2 3" key="1">
    <citation type="submission" date="2017-06" db="EMBL/GenBank/DDBJ databases">
        <title>Comparative genomic analysis of Ambrosia Fusariam Clade fungi.</title>
        <authorList>
            <person name="Stajich J.E."/>
            <person name="Carrillo J."/>
            <person name="Kijimoto T."/>
            <person name="Eskalen A."/>
            <person name="O'Donnell K."/>
            <person name="Kasson M."/>
        </authorList>
    </citation>
    <scope>NUCLEOTIDE SEQUENCE [LARGE SCALE GENOMIC DNA]</scope>
    <source>
        <strain evidence="2">UCR3666</strain>
    </source>
</reference>
<evidence type="ECO:0000313" key="3">
    <source>
        <dbReference type="Proteomes" id="UP000277212"/>
    </source>
</evidence>
<dbReference type="GO" id="GO:0030479">
    <property type="term" value="C:actin cortical patch"/>
    <property type="evidence" value="ECO:0007669"/>
    <property type="project" value="TreeGrafter"/>
</dbReference>
<dbReference type="InterPro" id="IPR052935">
    <property type="entry name" value="Mg2+_PAP"/>
</dbReference>
<organism evidence="2 3">
    <name type="scientific">Fusarium kuroshium</name>
    <dbReference type="NCBI Taxonomy" id="2010991"/>
    <lineage>
        <taxon>Eukaryota</taxon>
        <taxon>Fungi</taxon>
        <taxon>Dikarya</taxon>
        <taxon>Ascomycota</taxon>
        <taxon>Pezizomycotina</taxon>
        <taxon>Sordariomycetes</taxon>
        <taxon>Hypocreomycetidae</taxon>
        <taxon>Hypocreales</taxon>
        <taxon>Nectriaceae</taxon>
        <taxon>Fusarium</taxon>
        <taxon>Fusarium solani species complex</taxon>
    </lineage>
</organism>
<dbReference type="Pfam" id="PF09949">
    <property type="entry name" value="APP1_cat"/>
    <property type="match status" value="1"/>
</dbReference>
<dbReference type="GO" id="GO:0008195">
    <property type="term" value="F:phosphatidate phosphatase activity"/>
    <property type="evidence" value="ECO:0007669"/>
    <property type="project" value="InterPro"/>
</dbReference>
<feature type="domain" description="Phosphatidate phosphatase APP1 catalytic" evidence="1">
    <location>
        <begin position="211"/>
        <end position="364"/>
    </location>
</feature>
<accession>A0A3M2RXU7</accession>
<dbReference type="EMBL" id="NKUJ01000218">
    <property type="protein sequence ID" value="RMJ10049.1"/>
    <property type="molecule type" value="Genomic_DNA"/>
</dbReference>